<organism evidence="1 2">
    <name type="scientific">Pontibacter saemangeumensis</name>
    <dbReference type="NCBI Taxonomy" id="1084525"/>
    <lineage>
        <taxon>Bacteria</taxon>
        <taxon>Pseudomonadati</taxon>
        <taxon>Bacteroidota</taxon>
        <taxon>Cytophagia</taxon>
        <taxon>Cytophagales</taxon>
        <taxon>Hymenobacteraceae</taxon>
        <taxon>Pontibacter</taxon>
    </lineage>
</organism>
<protein>
    <recommendedName>
        <fullName evidence="3">SpoIIAA-like</fullName>
    </recommendedName>
</protein>
<evidence type="ECO:0008006" key="3">
    <source>
        <dbReference type="Google" id="ProtNLM"/>
    </source>
</evidence>
<keyword evidence="2" id="KW-1185">Reference proteome</keyword>
<name>A0ABP8LAB7_9BACT</name>
<sequence>MEAGMRKEVKNAFGKVFITISVDNVNRWVHTNWIGYLTEDSVKAGALAYTQAVKEAGFSCVLNDTRQVVGSWNHSLEWVVNEWGPQAARAGVRHFAMITNPASFADSTASSFFAHLKAFEVKGFDNIGDASVWLRQFSLVTK</sequence>
<evidence type="ECO:0000313" key="2">
    <source>
        <dbReference type="Proteomes" id="UP001500552"/>
    </source>
</evidence>
<dbReference type="EMBL" id="BAABHC010000002">
    <property type="protein sequence ID" value="GAA4424673.1"/>
    <property type="molecule type" value="Genomic_DNA"/>
</dbReference>
<proteinExistence type="predicted"/>
<evidence type="ECO:0000313" key="1">
    <source>
        <dbReference type="EMBL" id="GAA4424673.1"/>
    </source>
</evidence>
<gene>
    <name evidence="1" type="ORF">GCM10023188_04790</name>
</gene>
<accession>A0ABP8LAB7</accession>
<reference evidence="2" key="1">
    <citation type="journal article" date="2019" name="Int. J. Syst. Evol. Microbiol.">
        <title>The Global Catalogue of Microorganisms (GCM) 10K type strain sequencing project: providing services to taxonomists for standard genome sequencing and annotation.</title>
        <authorList>
            <consortium name="The Broad Institute Genomics Platform"/>
            <consortium name="The Broad Institute Genome Sequencing Center for Infectious Disease"/>
            <person name="Wu L."/>
            <person name="Ma J."/>
        </authorList>
    </citation>
    <scope>NUCLEOTIDE SEQUENCE [LARGE SCALE GENOMIC DNA]</scope>
    <source>
        <strain evidence="2">JCM 17926</strain>
    </source>
</reference>
<comment type="caution">
    <text evidence="1">The sequence shown here is derived from an EMBL/GenBank/DDBJ whole genome shotgun (WGS) entry which is preliminary data.</text>
</comment>
<dbReference type="Proteomes" id="UP001500552">
    <property type="component" value="Unassembled WGS sequence"/>
</dbReference>